<dbReference type="SUPFAM" id="SSF52833">
    <property type="entry name" value="Thioredoxin-like"/>
    <property type="match status" value="1"/>
</dbReference>
<dbReference type="PANTHER" id="PTHR10105:SF2">
    <property type="entry name" value="AGAP003297-PA"/>
    <property type="match status" value="1"/>
</dbReference>
<dbReference type="CDD" id="cd22265">
    <property type="entry name" value="UDM1_RNF168"/>
    <property type="match status" value="1"/>
</dbReference>
<dbReference type="EMBL" id="JH712074">
    <property type="protein sequence ID" value="EJD76473.1"/>
    <property type="molecule type" value="Genomic_DNA"/>
</dbReference>
<reference evidence="9" key="1">
    <citation type="submission" date="2012-04" db="EMBL/GenBank/DDBJ databases">
        <title>The Genome Sequence of Loa loa.</title>
        <authorList>
            <consortium name="The Broad Institute Genome Sequencing Platform"/>
            <consortium name="Broad Institute Genome Sequencing Center for Infectious Disease"/>
            <person name="Nutman T.B."/>
            <person name="Fink D.L."/>
            <person name="Russ C."/>
            <person name="Young S."/>
            <person name="Zeng Q."/>
            <person name="Gargeya S."/>
            <person name="Alvarado L."/>
            <person name="Berlin A."/>
            <person name="Chapman S.B."/>
            <person name="Chen Z."/>
            <person name="Freedman E."/>
            <person name="Gellesch M."/>
            <person name="Goldberg J."/>
            <person name="Griggs A."/>
            <person name="Gujja S."/>
            <person name="Heilman E.R."/>
            <person name="Heiman D."/>
            <person name="Howarth C."/>
            <person name="Mehta T."/>
            <person name="Neiman D."/>
            <person name="Pearson M."/>
            <person name="Roberts A."/>
            <person name="Saif S."/>
            <person name="Shea T."/>
            <person name="Shenoy N."/>
            <person name="Sisk P."/>
            <person name="Stolte C."/>
            <person name="Sykes S."/>
            <person name="White J."/>
            <person name="Yandava C."/>
            <person name="Haas B."/>
            <person name="Henn M.R."/>
            <person name="Nusbaum C."/>
            <person name="Birren B."/>
        </authorList>
    </citation>
    <scope>NUCLEOTIDE SEQUENCE [LARGE SCALE GENOMIC DNA]</scope>
</reference>
<feature type="region of interest" description="Disordered" evidence="6">
    <location>
        <begin position="277"/>
        <end position="369"/>
    </location>
</feature>
<evidence type="ECO:0000256" key="6">
    <source>
        <dbReference type="SAM" id="MobiDB-lite"/>
    </source>
</evidence>
<feature type="region of interest" description="Disordered" evidence="6">
    <location>
        <begin position="216"/>
        <end position="250"/>
    </location>
</feature>
<dbReference type="AlphaFoldDB" id="A0A1S0ULN5"/>
<comment type="subcellular location">
    <subcellularLocation>
        <location evidence="1">Secreted</location>
    </subcellularLocation>
</comment>
<gene>
    <name evidence="9" type="ORF">LOAG_16602</name>
</gene>
<keyword evidence="5" id="KW-0325">Glycoprotein</keyword>
<keyword evidence="7" id="KW-0812">Transmembrane</keyword>
<feature type="compositionally biased region" description="Basic and acidic residues" evidence="6">
    <location>
        <begin position="226"/>
        <end position="238"/>
    </location>
</feature>
<evidence type="ECO:0000256" key="1">
    <source>
        <dbReference type="ARBA" id="ARBA00004613"/>
    </source>
</evidence>
<dbReference type="GO" id="GO:0005576">
    <property type="term" value="C:extracellular region"/>
    <property type="evidence" value="ECO:0007669"/>
    <property type="project" value="UniProtKB-SubCell"/>
</dbReference>
<evidence type="ECO:0000259" key="8">
    <source>
        <dbReference type="Pfam" id="PF04592"/>
    </source>
</evidence>
<organism evidence="9">
    <name type="scientific">Loa loa</name>
    <name type="common">Eye worm</name>
    <name type="synonym">Filaria loa</name>
    <dbReference type="NCBI Taxonomy" id="7209"/>
    <lineage>
        <taxon>Eukaryota</taxon>
        <taxon>Metazoa</taxon>
        <taxon>Ecdysozoa</taxon>
        <taxon>Nematoda</taxon>
        <taxon>Chromadorea</taxon>
        <taxon>Rhabditida</taxon>
        <taxon>Spirurina</taxon>
        <taxon>Spiruromorpha</taxon>
        <taxon>Filarioidea</taxon>
        <taxon>Onchocercidae</taxon>
        <taxon>Loa</taxon>
    </lineage>
</organism>
<keyword evidence="3" id="KW-0732">Signal</keyword>
<sequence length="732" mass="84971">MQKIYYCSVVSCDILLMLVSIIIFAKPAVKSTPILCSQTKPWKLSGRDIVSDSKGLVLLVVLMPMECEHCHKQLMKFQTVMETLPEIRIVVVAPHDENPRLIERYREEFPRVAIGMESLDERIWNTLSGSAHDHFIYDRCGRLASIIRHPESDTSKFEHTLWALKLAISYAQCGWCQYDPPDLPSPHKPLVTTHASSTHKGKTKRPRIKAVMYPQNGRTRMVSSDRQADFAPDHERFSSRTNTVSPARKGHARISSDYISFLSSAAPPPMTIENNQKAVVASSESQQQQVSVRKQKPTTQQTQPKFKSGQRRVITRPDSDISSISEWRTSDGFPSRIDQDGNQRHEQQQQRKKEERHQQEEKRRKHEQEYEEALQQLRIQQEQQEIWKQEEEQRRIQEQQRLQEMQRKHEERQRQEQQRFQQQEFERRIEEQQNLREQKTISEFYTDASSEDHESHLDPKDENNWRQFKAPLHHQNVHNYIMTTSVPYDSISPAKKTSSLYDVGDEEGDYDYSQVVSETTIAPTERTQILGTKPPEHSPFLFEHQVPCAAFTDQICIEQKKRIGADKMSKCCDKGIYLTDLCVPGRCTNATTELCCMQKFLQSKYKCCLNDSKTINSPGDAFSRCCFHKFVQDNDKCCPAHRAKFHWLTAHEICLPNVRVDLSGLRFSVRIGDNHNTNNGNQALNDVITIDLNVDKSWDHNCEQGTRVLQFPYLPNELNNQNEGNEDDEENR</sequence>
<dbReference type="InterPro" id="IPR007671">
    <property type="entry name" value="Selenoprotein-P_N"/>
</dbReference>
<dbReference type="Pfam" id="PF04592">
    <property type="entry name" value="SelP_N"/>
    <property type="match status" value="1"/>
</dbReference>
<keyword evidence="4" id="KW-0712">Selenocysteine</keyword>
<feature type="compositionally biased region" description="Basic and acidic residues" evidence="6">
    <location>
        <begin position="337"/>
        <end position="368"/>
    </location>
</feature>
<dbReference type="KEGG" id="loa:LOAG_16602"/>
<dbReference type="InParanoid" id="A0A1S0ULN5"/>
<dbReference type="GeneID" id="9941562"/>
<dbReference type="FunCoup" id="A0A1S0ULN5">
    <property type="interactions" value="17"/>
</dbReference>
<keyword evidence="7" id="KW-1133">Transmembrane helix</keyword>
<evidence type="ECO:0000313" key="9">
    <source>
        <dbReference type="EMBL" id="EJD76473.1"/>
    </source>
</evidence>
<name>A0A1S0ULN5_LOALO</name>
<accession>A0A1S0ULN5</accession>
<keyword evidence="7" id="KW-0472">Membrane</keyword>
<feature type="compositionally biased region" description="Low complexity" evidence="6">
    <location>
        <begin position="278"/>
        <end position="305"/>
    </location>
</feature>
<dbReference type="InterPro" id="IPR036249">
    <property type="entry name" value="Thioredoxin-like_sf"/>
</dbReference>
<dbReference type="InterPro" id="IPR037941">
    <property type="entry name" value="SeP"/>
</dbReference>
<dbReference type="CTD" id="9941562"/>
<dbReference type="GO" id="GO:0001887">
    <property type="term" value="P:selenium compound metabolic process"/>
    <property type="evidence" value="ECO:0007669"/>
    <property type="project" value="TreeGrafter"/>
</dbReference>
<dbReference type="GO" id="GO:0008430">
    <property type="term" value="F:selenium binding"/>
    <property type="evidence" value="ECO:0007669"/>
    <property type="project" value="InterPro"/>
</dbReference>
<evidence type="ECO:0000256" key="2">
    <source>
        <dbReference type="ARBA" id="ARBA00022525"/>
    </source>
</evidence>
<dbReference type="RefSeq" id="XP_020307268.1">
    <property type="nucleotide sequence ID" value="XM_020449253.1"/>
</dbReference>
<evidence type="ECO:0000256" key="5">
    <source>
        <dbReference type="ARBA" id="ARBA00023180"/>
    </source>
</evidence>
<evidence type="ECO:0000256" key="4">
    <source>
        <dbReference type="ARBA" id="ARBA00022933"/>
    </source>
</evidence>
<evidence type="ECO:0000256" key="7">
    <source>
        <dbReference type="SAM" id="Phobius"/>
    </source>
</evidence>
<keyword evidence="2" id="KW-0964">Secreted</keyword>
<dbReference type="OrthoDB" id="6134775at2759"/>
<feature type="transmembrane region" description="Helical" evidence="7">
    <location>
        <begin position="5"/>
        <end position="25"/>
    </location>
</feature>
<protein>
    <recommendedName>
        <fullName evidence="8">Selenoprotein P N-terminal domain-containing protein</fullName>
    </recommendedName>
</protein>
<dbReference type="OMA" id="EICLPNV"/>
<feature type="compositionally biased region" description="Polar residues" evidence="6">
    <location>
        <begin position="216"/>
        <end position="225"/>
    </location>
</feature>
<dbReference type="PANTHER" id="PTHR10105">
    <property type="entry name" value="SELENOPROTEIN P"/>
    <property type="match status" value="1"/>
</dbReference>
<evidence type="ECO:0000256" key="3">
    <source>
        <dbReference type="ARBA" id="ARBA00022729"/>
    </source>
</evidence>
<proteinExistence type="predicted"/>
<feature type="domain" description="Selenoprotein P N-terminal" evidence="8">
    <location>
        <begin position="35"/>
        <end position="198"/>
    </location>
</feature>